<feature type="compositionally biased region" description="Low complexity" evidence="3">
    <location>
        <begin position="889"/>
        <end position="899"/>
    </location>
</feature>
<reference evidence="4" key="1">
    <citation type="submission" date="2020-11" db="EMBL/GenBank/DDBJ databases">
        <title>Kefir isolates.</title>
        <authorList>
            <person name="Marcisauskas S."/>
            <person name="Kim Y."/>
            <person name="Blasche S."/>
        </authorList>
    </citation>
    <scope>NUCLEOTIDE SEQUENCE</scope>
    <source>
        <strain evidence="4">Olga-1</strain>
    </source>
</reference>
<feature type="region of interest" description="Disordered" evidence="3">
    <location>
        <begin position="955"/>
        <end position="988"/>
    </location>
</feature>
<dbReference type="Proteomes" id="UP000697127">
    <property type="component" value="Unassembled WGS sequence"/>
</dbReference>
<feature type="compositionally biased region" description="Polar residues" evidence="3">
    <location>
        <begin position="837"/>
        <end position="860"/>
    </location>
</feature>
<dbReference type="GO" id="GO:0070941">
    <property type="term" value="P:eisosome assembly"/>
    <property type="evidence" value="ECO:0007669"/>
    <property type="project" value="TreeGrafter"/>
</dbReference>
<dbReference type="PANTHER" id="PTHR28298:SF1">
    <property type="entry name" value="EISOSOME PROTEIN 1"/>
    <property type="match status" value="1"/>
</dbReference>
<dbReference type="AlphaFoldDB" id="A0A9P7BH29"/>
<feature type="compositionally biased region" description="Low complexity" evidence="3">
    <location>
        <begin position="616"/>
        <end position="631"/>
    </location>
</feature>
<proteinExistence type="inferred from homology"/>
<comment type="similarity">
    <text evidence="1">Belongs to the EIS1 family.</text>
</comment>
<evidence type="ECO:0008006" key="6">
    <source>
        <dbReference type="Google" id="ProtNLM"/>
    </source>
</evidence>
<gene>
    <name evidence="4" type="ORF">C6P40_004953</name>
</gene>
<name>A0A9P7BH29_9ASCO</name>
<organism evidence="4 5">
    <name type="scientific">Pichia californica</name>
    <dbReference type="NCBI Taxonomy" id="460514"/>
    <lineage>
        <taxon>Eukaryota</taxon>
        <taxon>Fungi</taxon>
        <taxon>Dikarya</taxon>
        <taxon>Ascomycota</taxon>
        <taxon>Saccharomycotina</taxon>
        <taxon>Pichiomycetes</taxon>
        <taxon>Pichiales</taxon>
        <taxon>Pichiaceae</taxon>
        <taxon>Pichia</taxon>
    </lineage>
</organism>
<feature type="coiled-coil region" evidence="2">
    <location>
        <begin position="412"/>
        <end position="508"/>
    </location>
</feature>
<feature type="compositionally biased region" description="Basic and acidic residues" evidence="3">
    <location>
        <begin position="637"/>
        <end position="651"/>
    </location>
</feature>
<feature type="region of interest" description="Disordered" evidence="3">
    <location>
        <begin position="180"/>
        <end position="204"/>
    </location>
</feature>
<evidence type="ECO:0000256" key="1">
    <source>
        <dbReference type="ARBA" id="ARBA00008528"/>
    </source>
</evidence>
<dbReference type="PANTHER" id="PTHR28298">
    <property type="entry name" value="EISOSOME PROTEIN 1"/>
    <property type="match status" value="1"/>
</dbReference>
<sequence>MTTSYAESVPSLTSKSSKFYVYQTDDKPLSAEAIYRAKLKYGIYNNPERVNLGVDPSASDTAAVLAANTDLSIHGYSKELSSEAAHAALIAKPGSIDGYKRTSVAPEAEYAAISAKSLKFPFDSSTTSTYNNKLEDDAASAVLKKTPHNIARDSLQDIYDFDDIRSGKATLSQFSIPNSKSAKSLSSKKDYRSGITTSNNAAEGSRRMNIGDITKAATKSASKTLNKRMEPEKDFRSGLKTLPSKISSRTSTMNDSSIYIKDIHNQAIKASNRELNKVKTRTLGIQTASDKGLAVNPANFASSALKLDISTNGYADAERATLKNNSLVDKSIFAIASKKVDSQMSKLDKEVADSNIFSNIKFTESAYQIAQENALKRKEKELKPGQIGLGGGLRMDYKQIEDIANSLVKPALSDMEERIVEMRQTNAEKKALPGKIKQREIEHQEELRQAQIALEKKRAEEAKARRDQLALDKKAYDDEHEQIKSDLADNYAAQEDEFNKQVEDENAQKKVIDDEREAKLKVLNDEKSAKDSERQAELDDMQKIRDDDIAPLLSELEIELGKLSELTATREEKEAFFNEENSKTNEIQTELDGVLSKIDILNKRIEELEESLVEISNEEATATSAALASETKLNGEGSEKENNLKSLSTEREDLIDKRSKLHTDVSEKANEIKELSKGNHEEEKEINGIYPEHLRKELVEPADFDDEDLNDSKFELDDSPIEEPAEIEDEPEDIPEEVWPVVEEPEPEPVEEEEEENDGEGLTTDGKDSDGIATAKAEPRKIVKKKTWEEIKASGPVEGGDPLVNVPTEEKPSMVDVVNDAKVKASVENSAEIKKNLTASKNSGTAAVTTSNAEKSTTPGKSVKKKSSGYIVSAVPSQKTKKVTEKPATKTSATGTSTSVQPSSKQTAAGSTGVTRSVPVIKSGGASKGLFGFLKGNKTETKDFIQKTEVINPEEAKKKFKGLQDDTPVNQDDDVFSGFSQGSEVEDK</sequence>
<feature type="region of interest" description="Disordered" evidence="3">
    <location>
        <begin position="701"/>
        <end position="812"/>
    </location>
</feature>
<accession>A0A9P7BH29</accession>
<dbReference type="Pfam" id="PF12757">
    <property type="entry name" value="Eisosome1"/>
    <property type="match status" value="1"/>
</dbReference>
<feature type="compositionally biased region" description="Basic and acidic residues" evidence="3">
    <location>
        <begin position="777"/>
        <end position="792"/>
    </location>
</feature>
<dbReference type="InterPro" id="IPR024527">
    <property type="entry name" value="Eisosome1"/>
</dbReference>
<evidence type="ECO:0000256" key="2">
    <source>
        <dbReference type="SAM" id="Coils"/>
    </source>
</evidence>
<dbReference type="EMBL" id="PUHW01000077">
    <property type="protein sequence ID" value="KAG0689494.1"/>
    <property type="molecule type" value="Genomic_DNA"/>
</dbReference>
<keyword evidence="2" id="KW-0175">Coiled coil</keyword>
<protein>
    <recommendedName>
        <fullName evidence="6">Eisosome protein 1</fullName>
    </recommendedName>
</protein>
<evidence type="ECO:0000256" key="3">
    <source>
        <dbReference type="SAM" id="MobiDB-lite"/>
    </source>
</evidence>
<keyword evidence="5" id="KW-1185">Reference proteome</keyword>
<feature type="compositionally biased region" description="Polar residues" evidence="3">
    <location>
        <begin position="900"/>
        <end position="915"/>
    </location>
</feature>
<feature type="region of interest" description="Disordered" evidence="3">
    <location>
        <begin position="616"/>
        <end position="651"/>
    </location>
</feature>
<comment type="caution">
    <text evidence="4">The sequence shown here is derived from an EMBL/GenBank/DDBJ whole genome shotgun (WGS) entry which is preliminary data.</text>
</comment>
<evidence type="ECO:0000313" key="4">
    <source>
        <dbReference type="EMBL" id="KAG0689494.1"/>
    </source>
</evidence>
<dbReference type="OrthoDB" id="4070583at2759"/>
<feature type="region of interest" description="Disordered" evidence="3">
    <location>
        <begin position="836"/>
        <end position="924"/>
    </location>
</feature>
<feature type="compositionally biased region" description="Acidic residues" evidence="3">
    <location>
        <begin position="743"/>
        <end position="759"/>
    </location>
</feature>
<feature type="compositionally biased region" description="Acidic residues" evidence="3">
    <location>
        <begin position="717"/>
        <end position="736"/>
    </location>
</feature>
<evidence type="ECO:0000313" key="5">
    <source>
        <dbReference type="Proteomes" id="UP000697127"/>
    </source>
</evidence>
<feature type="compositionally biased region" description="Polar residues" evidence="3">
    <location>
        <begin position="978"/>
        <end position="988"/>
    </location>
</feature>